<sequence>MGDRIRSLALATACTAFVATPNLGALVGRGEQTRRYDTVITPPDYAFTVWAPIFACCIASTVAQCRPSGRGDPVSRRTGWALTGAYLVNTAWSLAAQTDRFRYTPYLLPLATAFAAVAHARVQGGPGGAAVTPASTGLLLGWTALASTVNVAAGAVAAGADRTGPRMVAGGTAGLVAASTAVATAVATSRRGAVPLALSSAWGLATTALTRHRPRAVRLAAAAGAAAITLAALRPVSRRRT</sequence>
<organism evidence="2 3">
    <name type="scientific">Catenuloplanes atrovinosus</name>
    <dbReference type="NCBI Taxonomy" id="137266"/>
    <lineage>
        <taxon>Bacteria</taxon>
        <taxon>Bacillati</taxon>
        <taxon>Actinomycetota</taxon>
        <taxon>Actinomycetes</taxon>
        <taxon>Micromonosporales</taxon>
        <taxon>Micromonosporaceae</taxon>
        <taxon>Catenuloplanes</taxon>
    </lineage>
</organism>
<proteinExistence type="predicted"/>
<evidence type="ECO:0000256" key="1">
    <source>
        <dbReference type="SAM" id="Phobius"/>
    </source>
</evidence>
<dbReference type="RefSeq" id="WP_310367430.1">
    <property type="nucleotide sequence ID" value="NZ_JAVDYB010000001.1"/>
</dbReference>
<feature type="transmembrane region" description="Helical" evidence="1">
    <location>
        <begin position="216"/>
        <end position="233"/>
    </location>
</feature>
<name>A0AAE3YPF6_9ACTN</name>
<gene>
    <name evidence="2" type="ORF">J2S41_002667</name>
</gene>
<accession>A0AAE3YPF6</accession>
<keyword evidence="1" id="KW-0472">Membrane</keyword>
<protein>
    <recommendedName>
        <fullName evidence="4">Tryptophan-rich sensory protein</fullName>
    </recommendedName>
</protein>
<reference evidence="2" key="1">
    <citation type="submission" date="2023-07" db="EMBL/GenBank/DDBJ databases">
        <title>Sequencing the genomes of 1000 actinobacteria strains.</title>
        <authorList>
            <person name="Klenk H.-P."/>
        </authorList>
    </citation>
    <scope>NUCLEOTIDE SEQUENCE</scope>
    <source>
        <strain evidence="2">DSM 44707</strain>
    </source>
</reference>
<evidence type="ECO:0000313" key="2">
    <source>
        <dbReference type="EMBL" id="MDR7275889.1"/>
    </source>
</evidence>
<keyword evidence="1" id="KW-1133">Transmembrane helix</keyword>
<evidence type="ECO:0008006" key="4">
    <source>
        <dbReference type="Google" id="ProtNLM"/>
    </source>
</evidence>
<dbReference type="AlphaFoldDB" id="A0AAE3YPF6"/>
<dbReference type="Proteomes" id="UP001183643">
    <property type="component" value="Unassembled WGS sequence"/>
</dbReference>
<keyword evidence="1" id="KW-0812">Transmembrane</keyword>
<evidence type="ECO:0000313" key="3">
    <source>
        <dbReference type="Proteomes" id="UP001183643"/>
    </source>
</evidence>
<comment type="caution">
    <text evidence="2">The sequence shown here is derived from an EMBL/GenBank/DDBJ whole genome shotgun (WGS) entry which is preliminary data.</text>
</comment>
<keyword evidence="3" id="KW-1185">Reference proteome</keyword>
<dbReference type="EMBL" id="JAVDYB010000001">
    <property type="protein sequence ID" value="MDR7275889.1"/>
    <property type="molecule type" value="Genomic_DNA"/>
</dbReference>